<dbReference type="InterPro" id="IPR003599">
    <property type="entry name" value="Ig_sub"/>
</dbReference>
<dbReference type="AlphaFoldDB" id="A0ABD0JSH1"/>
<dbReference type="InterPro" id="IPR013098">
    <property type="entry name" value="Ig_I-set"/>
</dbReference>
<dbReference type="PANTHER" id="PTHR45080">
    <property type="entry name" value="CONTACTIN 5"/>
    <property type="match status" value="1"/>
</dbReference>
<protein>
    <recommendedName>
        <fullName evidence="3">Ig-like domain-containing protein</fullName>
    </recommendedName>
</protein>
<comment type="caution">
    <text evidence="4">The sequence shown here is derived from an EMBL/GenBank/DDBJ whole genome shotgun (WGS) entry which is preliminary data.</text>
</comment>
<dbReference type="PANTHER" id="PTHR45080:SF8">
    <property type="entry name" value="IG-LIKE DOMAIN-CONTAINING PROTEIN"/>
    <property type="match status" value="1"/>
</dbReference>
<dbReference type="SMART" id="SM00408">
    <property type="entry name" value="IGc2"/>
    <property type="match status" value="1"/>
</dbReference>
<dbReference type="PROSITE" id="PS50835">
    <property type="entry name" value="IG_LIKE"/>
    <property type="match status" value="1"/>
</dbReference>
<name>A0ABD0JSH1_9CAEN</name>
<gene>
    <name evidence="4" type="ORF">BaRGS_00030716</name>
</gene>
<evidence type="ECO:0000256" key="1">
    <source>
        <dbReference type="ARBA" id="ARBA00022729"/>
    </source>
</evidence>
<proteinExistence type="predicted"/>
<dbReference type="Pfam" id="PF07679">
    <property type="entry name" value="I-set"/>
    <property type="match status" value="1"/>
</dbReference>
<evidence type="ECO:0000259" key="3">
    <source>
        <dbReference type="PROSITE" id="PS50835"/>
    </source>
</evidence>
<reference evidence="4 5" key="1">
    <citation type="journal article" date="2023" name="Sci. Data">
        <title>Genome assembly of the Korean intertidal mud-creeper Batillaria attramentaria.</title>
        <authorList>
            <person name="Patra A.K."/>
            <person name="Ho P.T."/>
            <person name="Jun S."/>
            <person name="Lee S.J."/>
            <person name="Kim Y."/>
            <person name="Won Y.J."/>
        </authorList>
    </citation>
    <scope>NUCLEOTIDE SEQUENCE [LARGE SCALE GENOMIC DNA]</scope>
    <source>
        <strain evidence="4">Wonlab-2016</strain>
    </source>
</reference>
<evidence type="ECO:0000313" key="4">
    <source>
        <dbReference type="EMBL" id="KAK7478040.1"/>
    </source>
</evidence>
<keyword evidence="1" id="KW-0732">Signal</keyword>
<evidence type="ECO:0000313" key="5">
    <source>
        <dbReference type="Proteomes" id="UP001519460"/>
    </source>
</evidence>
<keyword evidence="5" id="KW-1185">Reference proteome</keyword>
<feature type="non-terminal residue" evidence="4">
    <location>
        <position position="1"/>
    </location>
</feature>
<dbReference type="Gene3D" id="2.60.40.10">
    <property type="entry name" value="Immunoglobulins"/>
    <property type="match status" value="1"/>
</dbReference>
<feature type="domain" description="Ig-like" evidence="3">
    <location>
        <begin position="1"/>
        <end position="97"/>
    </location>
</feature>
<evidence type="ECO:0000256" key="2">
    <source>
        <dbReference type="ARBA" id="ARBA00023157"/>
    </source>
</evidence>
<dbReference type="SUPFAM" id="SSF48726">
    <property type="entry name" value="Immunoglobulin"/>
    <property type="match status" value="1"/>
</dbReference>
<dbReference type="Proteomes" id="UP001519460">
    <property type="component" value="Unassembled WGS sequence"/>
</dbReference>
<dbReference type="EMBL" id="JACVVK020000335">
    <property type="protein sequence ID" value="KAK7478040.1"/>
    <property type="molecule type" value="Genomic_DNA"/>
</dbReference>
<accession>A0ABD0JSH1</accession>
<dbReference type="InterPro" id="IPR003598">
    <property type="entry name" value="Ig_sub2"/>
</dbReference>
<dbReference type="InterPro" id="IPR036179">
    <property type="entry name" value="Ig-like_dom_sf"/>
</dbReference>
<dbReference type="InterPro" id="IPR050958">
    <property type="entry name" value="Cell_Adh-Cytoskel_Orgn"/>
</dbReference>
<dbReference type="InterPro" id="IPR013783">
    <property type="entry name" value="Ig-like_fold"/>
</dbReference>
<dbReference type="SMART" id="SM00409">
    <property type="entry name" value="IG"/>
    <property type="match status" value="1"/>
</dbReference>
<dbReference type="InterPro" id="IPR007110">
    <property type="entry name" value="Ig-like_dom"/>
</dbReference>
<organism evidence="4 5">
    <name type="scientific">Batillaria attramentaria</name>
    <dbReference type="NCBI Taxonomy" id="370345"/>
    <lineage>
        <taxon>Eukaryota</taxon>
        <taxon>Metazoa</taxon>
        <taxon>Spiralia</taxon>
        <taxon>Lophotrochozoa</taxon>
        <taxon>Mollusca</taxon>
        <taxon>Gastropoda</taxon>
        <taxon>Caenogastropoda</taxon>
        <taxon>Sorbeoconcha</taxon>
        <taxon>Cerithioidea</taxon>
        <taxon>Batillariidae</taxon>
        <taxon>Batillaria</taxon>
    </lineage>
</organism>
<keyword evidence="2" id="KW-1015">Disulfide bond</keyword>
<sequence length="110" mass="11929">AEVKNATLNDQAGSLTVSEAQTVFLQCDATGYPTPNVTRSRNVTGTSDVIKGGENWTDNECHRSSRDVLVEVTCRDIGTYTCTASNGLGEPDHKSMQLDVLGMLKVRMFC</sequence>